<evidence type="ECO:0000259" key="2">
    <source>
        <dbReference type="Pfam" id="PF07589"/>
    </source>
</evidence>
<dbReference type="EMBL" id="CP036291">
    <property type="protein sequence ID" value="QDU88921.1"/>
    <property type="molecule type" value="Genomic_DNA"/>
</dbReference>
<reference evidence="3 4" key="1">
    <citation type="submission" date="2019-02" db="EMBL/GenBank/DDBJ databases">
        <title>Deep-cultivation of Planctomycetes and their phenomic and genomic characterization uncovers novel biology.</title>
        <authorList>
            <person name="Wiegand S."/>
            <person name="Jogler M."/>
            <person name="Boedeker C."/>
            <person name="Pinto D."/>
            <person name="Vollmers J."/>
            <person name="Rivas-Marin E."/>
            <person name="Kohn T."/>
            <person name="Peeters S.H."/>
            <person name="Heuer A."/>
            <person name="Rast P."/>
            <person name="Oberbeckmann S."/>
            <person name="Bunk B."/>
            <person name="Jeske O."/>
            <person name="Meyerdierks A."/>
            <person name="Storesund J.E."/>
            <person name="Kallscheuer N."/>
            <person name="Luecker S."/>
            <person name="Lage O.M."/>
            <person name="Pohl T."/>
            <person name="Merkel B.J."/>
            <person name="Hornburger P."/>
            <person name="Mueller R.-W."/>
            <person name="Bruemmer F."/>
            <person name="Labrenz M."/>
            <person name="Spormann A.M."/>
            <person name="Op den Camp H."/>
            <person name="Overmann J."/>
            <person name="Amann R."/>
            <person name="Jetten M.S.M."/>
            <person name="Mascher T."/>
            <person name="Medema M.H."/>
            <person name="Devos D.P."/>
            <person name="Kaster A.-K."/>
            <person name="Ovreas L."/>
            <person name="Rohde M."/>
            <person name="Galperin M.Y."/>
            <person name="Jogler C."/>
        </authorList>
    </citation>
    <scope>NUCLEOTIDE SEQUENCE [LARGE SCALE GENOMIC DNA]</scope>
    <source>
        <strain evidence="3 4">Pla175</strain>
    </source>
</reference>
<sequence precursor="true">MIRTSFFGRLPKPPVHSFGRAAAKPFGCLLVVLCGLTSNAADVTVSAQGAGPTFFDVVNIGDFNDGTAQSWTEVRFGGIFIDAAEGVIQNSSGFTEADPSIRRSVSSISQIPGDRITVGNLPGQYDIVQFDLRLDVSIPQSYVDDPGARGEQFLTGGNLPDGVANSRVDYYVNDGGSSPIPPVDVFRTYTIQRLPSDTGTWGNSYDQVRIDPVQGSVDPVSTILSNAGMLVSLDNISLGRSNNVQAFAAIAKPAPANLIPNGDFTNITNPLQPNTGGAYNINGSHGNFGPFRGNTVDVDNWAPYSNNPNNIIEAVADGGALDLLFTNGQQGSFYLDTHWSIAQERVVMNTAGGYLNGLLQRDIFQGATIDENAEYTLTFDITFNKNRPASPDSNFKLALTSGAGDAAIDPNNALAGALFDQQLTEIIPPETAGGATQTAQPTLTISGAVLKAAQDSGDPINVFFQSLADTVIPNFPDGTPVSPDQRDGNVFTQVQIDNISLTTPVLFAPGDVNFDMAVDQADVDLANLYLMGDGGDPAVDRQNTLIGLGNSSAAVLASLNLSPFDLTGNDFFDAADVAALELLIAGGIPGDYNGDNAVDAADYTVWRDGNSPDSTQAGYDLWKANFGKPAIAAVGSASVPEPASLAIFGLALAAVPAIRRFRR</sequence>
<keyword evidence="4" id="KW-1185">Reference proteome</keyword>
<feature type="chain" id="PRO_5021846231" description="Ice-binding protein C-terminal domain-containing protein" evidence="1">
    <location>
        <begin position="41"/>
        <end position="663"/>
    </location>
</feature>
<accession>A0A518DBS0</accession>
<dbReference type="InterPro" id="IPR013424">
    <property type="entry name" value="Ice-binding_C"/>
</dbReference>
<dbReference type="KEGG" id="pnd:Pla175_23050"/>
<keyword evidence="1" id="KW-0732">Signal</keyword>
<name>A0A518DBS0_9BACT</name>
<gene>
    <name evidence="3" type="ORF">Pla175_23050</name>
</gene>
<evidence type="ECO:0000313" key="3">
    <source>
        <dbReference type="EMBL" id="QDU88921.1"/>
    </source>
</evidence>
<evidence type="ECO:0000256" key="1">
    <source>
        <dbReference type="SAM" id="SignalP"/>
    </source>
</evidence>
<dbReference type="Proteomes" id="UP000317429">
    <property type="component" value="Chromosome"/>
</dbReference>
<protein>
    <recommendedName>
        <fullName evidence="2">Ice-binding protein C-terminal domain-containing protein</fullName>
    </recommendedName>
</protein>
<organism evidence="3 4">
    <name type="scientific">Pirellulimonas nuda</name>
    <dbReference type="NCBI Taxonomy" id="2528009"/>
    <lineage>
        <taxon>Bacteria</taxon>
        <taxon>Pseudomonadati</taxon>
        <taxon>Planctomycetota</taxon>
        <taxon>Planctomycetia</taxon>
        <taxon>Pirellulales</taxon>
        <taxon>Lacipirellulaceae</taxon>
        <taxon>Pirellulimonas</taxon>
    </lineage>
</organism>
<proteinExistence type="predicted"/>
<dbReference type="AlphaFoldDB" id="A0A518DBS0"/>
<feature type="signal peptide" evidence="1">
    <location>
        <begin position="1"/>
        <end position="40"/>
    </location>
</feature>
<dbReference type="Pfam" id="PF07589">
    <property type="entry name" value="PEP-CTERM"/>
    <property type="match status" value="1"/>
</dbReference>
<evidence type="ECO:0000313" key="4">
    <source>
        <dbReference type="Proteomes" id="UP000317429"/>
    </source>
</evidence>
<feature type="domain" description="Ice-binding protein C-terminal" evidence="2">
    <location>
        <begin position="638"/>
        <end position="663"/>
    </location>
</feature>